<protein>
    <submittedName>
        <fullName evidence="1">Uncharacterized protein</fullName>
    </submittedName>
</protein>
<dbReference type="Proteomes" id="UP000192578">
    <property type="component" value="Unassembled WGS sequence"/>
</dbReference>
<dbReference type="EMBL" id="MTYJ01000070">
    <property type="protein sequence ID" value="OQV16784.1"/>
    <property type="molecule type" value="Genomic_DNA"/>
</dbReference>
<evidence type="ECO:0000313" key="1">
    <source>
        <dbReference type="EMBL" id="OQV16784.1"/>
    </source>
</evidence>
<evidence type="ECO:0000313" key="2">
    <source>
        <dbReference type="Proteomes" id="UP000192578"/>
    </source>
</evidence>
<name>A0A1W0WNJ2_HYPEX</name>
<accession>A0A1W0WNJ2</accession>
<proteinExistence type="predicted"/>
<sequence length="133" mass="15083">MQSQKVSACYSSLLQKFADLRSDCSLKVAEQMFQATVASVADYGSEIYGVSKSVDQFPIRFLRQPLGLKRSTPVDTMYILAGYLPLHFRHIHLQLNFVAEVLERPKDSLLRQAFVTAVETTKKRKTGRPEVPF</sequence>
<dbReference type="AlphaFoldDB" id="A0A1W0WNJ2"/>
<dbReference type="OrthoDB" id="8058536at2759"/>
<reference evidence="2" key="1">
    <citation type="submission" date="2017-01" db="EMBL/GenBank/DDBJ databases">
        <title>Comparative genomics of anhydrobiosis in the tardigrade Hypsibius dujardini.</title>
        <authorList>
            <person name="Yoshida Y."/>
            <person name="Koutsovoulos G."/>
            <person name="Laetsch D."/>
            <person name="Stevens L."/>
            <person name="Kumar S."/>
            <person name="Horikawa D."/>
            <person name="Ishino K."/>
            <person name="Komine S."/>
            <person name="Tomita M."/>
            <person name="Blaxter M."/>
            <person name="Arakawa K."/>
        </authorList>
    </citation>
    <scope>NUCLEOTIDE SEQUENCE [LARGE SCALE GENOMIC DNA]</scope>
    <source>
        <strain evidence="2">Z151</strain>
    </source>
</reference>
<keyword evidence="2" id="KW-1185">Reference proteome</keyword>
<gene>
    <name evidence="1" type="ORF">BV898_09140</name>
</gene>
<organism evidence="1 2">
    <name type="scientific">Hypsibius exemplaris</name>
    <name type="common">Freshwater tardigrade</name>
    <dbReference type="NCBI Taxonomy" id="2072580"/>
    <lineage>
        <taxon>Eukaryota</taxon>
        <taxon>Metazoa</taxon>
        <taxon>Ecdysozoa</taxon>
        <taxon>Tardigrada</taxon>
        <taxon>Eutardigrada</taxon>
        <taxon>Parachela</taxon>
        <taxon>Hypsibioidea</taxon>
        <taxon>Hypsibiidae</taxon>
        <taxon>Hypsibius</taxon>
    </lineage>
</organism>
<comment type="caution">
    <text evidence="1">The sequence shown here is derived from an EMBL/GenBank/DDBJ whole genome shotgun (WGS) entry which is preliminary data.</text>
</comment>